<evidence type="ECO:0000313" key="8">
    <source>
        <dbReference type="EnsemblMetazoa" id="CapteP177448"/>
    </source>
</evidence>
<evidence type="ECO:0000256" key="5">
    <source>
        <dbReference type="HAMAP-Rule" id="MF_03005"/>
    </source>
</evidence>
<dbReference type="GO" id="GO:0003743">
    <property type="term" value="F:translation initiation factor activity"/>
    <property type="evidence" value="ECO:0007669"/>
    <property type="project" value="UniProtKB-UniRule"/>
</dbReference>
<reference evidence="9" key="1">
    <citation type="submission" date="2012-12" db="EMBL/GenBank/DDBJ databases">
        <authorList>
            <person name="Hellsten U."/>
            <person name="Grimwood J."/>
            <person name="Chapman J.A."/>
            <person name="Shapiro H."/>
            <person name="Aerts A."/>
            <person name="Otillar R.P."/>
            <person name="Terry A.Y."/>
            <person name="Boore J.L."/>
            <person name="Simakov O."/>
            <person name="Marletaz F."/>
            <person name="Cho S.-J."/>
            <person name="Edsinger-Gonzales E."/>
            <person name="Havlak P."/>
            <person name="Kuo D.-H."/>
            <person name="Larsson T."/>
            <person name="Lv J."/>
            <person name="Arendt D."/>
            <person name="Savage R."/>
            <person name="Osoegawa K."/>
            <person name="de Jong P."/>
            <person name="Lindberg D.R."/>
            <person name="Seaver E.C."/>
            <person name="Weisblat D.A."/>
            <person name="Putnam N.H."/>
            <person name="Grigoriev I.V."/>
            <person name="Rokhsar D.S."/>
        </authorList>
    </citation>
    <scope>NUCLEOTIDE SEQUENCE</scope>
    <source>
        <strain evidence="9">I ESC-2004</strain>
    </source>
</reference>
<dbReference type="GO" id="GO:0033290">
    <property type="term" value="C:eukaryotic 48S preinitiation complex"/>
    <property type="evidence" value="ECO:0007669"/>
    <property type="project" value="UniProtKB-UniRule"/>
</dbReference>
<dbReference type="AlphaFoldDB" id="R7VKI8"/>
<keyword evidence="3 5" id="KW-0648">Protein biosynthesis</keyword>
<dbReference type="CDD" id="cd08064">
    <property type="entry name" value="MPN_eIF3f"/>
    <property type="match status" value="1"/>
</dbReference>
<evidence type="ECO:0000313" key="7">
    <source>
        <dbReference type="EMBL" id="ELU16800.1"/>
    </source>
</evidence>
<evidence type="ECO:0000256" key="4">
    <source>
        <dbReference type="ARBA" id="ARBA00059951"/>
    </source>
</evidence>
<evidence type="ECO:0000313" key="9">
    <source>
        <dbReference type="Proteomes" id="UP000014760"/>
    </source>
</evidence>
<dbReference type="PANTHER" id="PTHR10540:SF6">
    <property type="entry name" value="EUKARYOTIC TRANSLATION INITIATION FACTOR 3 SUBUNIT F"/>
    <property type="match status" value="1"/>
</dbReference>
<proteinExistence type="inferred from homology"/>
<sequence>MATSIVCRVHPVVYFSIVDAFERRNEDCRRVIGTLLGTHDKGAVEVSNCFTVPHNESKDEVAVDLEFARNMYELHKKVNPAEVIVGWYSTGSDITEHSVLIHEYYNRECKNPVHLLVDTYLKGGQMSMKAFISSPMGIPGKTMGTLFTPIGVESAFYEAEKVGVELIQMAKHNPKRTVSMVTELQQVSAMCARLNDMLATVKQYVDDIIEGRVTANNLIGRSLMEMVNSVPKIEPEKFEEMLNSNMKDLLMVVYLSNLTKTQLMLNEKLNLLENPTKSNSKPNY</sequence>
<dbReference type="HOGENOM" id="CLU_027018_0_1_1"/>
<evidence type="ECO:0000256" key="3">
    <source>
        <dbReference type="ARBA" id="ARBA00022917"/>
    </source>
</evidence>
<dbReference type="SMART" id="SM00232">
    <property type="entry name" value="JAB_MPN"/>
    <property type="match status" value="1"/>
</dbReference>
<dbReference type="Proteomes" id="UP000014760">
    <property type="component" value="Unassembled WGS sequence"/>
</dbReference>
<dbReference type="EMBL" id="AMQN01004220">
    <property type="status" value="NOT_ANNOTATED_CDS"/>
    <property type="molecule type" value="Genomic_DNA"/>
</dbReference>
<dbReference type="InterPro" id="IPR000555">
    <property type="entry name" value="JAMM/MPN+_dom"/>
</dbReference>
<dbReference type="GO" id="GO:0031369">
    <property type="term" value="F:translation initiation factor binding"/>
    <property type="evidence" value="ECO:0007669"/>
    <property type="project" value="InterPro"/>
</dbReference>
<dbReference type="Pfam" id="PF13012">
    <property type="entry name" value="MitMem_reg"/>
    <property type="match status" value="1"/>
</dbReference>
<keyword evidence="9" id="KW-1185">Reference proteome</keyword>
<dbReference type="Pfam" id="PF01398">
    <property type="entry name" value="JAB"/>
    <property type="match status" value="1"/>
</dbReference>
<organism evidence="7">
    <name type="scientific">Capitella teleta</name>
    <name type="common">Polychaete worm</name>
    <dbReference type="NCBI Taxonomy" id="283909"/>
    <lineage>
        <taxon>Eukaryota</taxon>
        <taxon>Metazoa</taxon>
        <taxon>Spiralia</taxon>
        <taxon>Lophotrochozoa</taxon>
        <taxon>Annelida</taxon>
        <taxon>Polychaeta</taxon>
        <taxon>Sedentaria</taxon>
        <taxon>Scolecida</taxon>
        <taxon>Capitellidae</taxon>
        <taxon>Capitella</taxon>
    </lineage>
</organism>
<dbReference type="HAMAP" id="MF_03005">
    <property type="entry name" value="eIF3f"/>
    <property type="match status" value="1"/>
</dbReference>
<reference evidence="7 9" key="2">
    <citation type="journal article" date="2013" name="Nature">
        <title>Insights into bilaterian evolution from three spiralian genomes.</title>
        <authorList>
            <person name="Simakov O."/>
            <person name="Marletaz F."/>
            <person name="Cho S.J."/>
            <person name="Edsinger-Gonzales E."/>
            <person name="Havlak P."/>
            <person name="Hellsten U."/>
            <person name="Kuo D.H."/>
            <person name="Larsson T."/>
            <person name="Lv J."/>
            <person name="Arendt D."/>
            <person name="Savage R."/>
            <person name="Osoegawa K."/>
            <person name="de Jong P."/>
            <person name="Grimwood J."/>
            <person name="Chapman J.A."/>
            <person name="Shapiro H."/>
            <person name="Aerts A."/>
            <person name="Otillar R.P."/>
            <person name="Terry A.Y."/>
            <person name="Boore J.L."/>
            <person name="Grigoriev I.V."/>
            <person name="Lindberg D.R."/>
            <person name="Seaver E.C."/>
            <person name="Weisblat D.A."/>
            <person name="Putnam N.H."/>
            <person name="Rokhsar D.S."/>
        </authorList>
    </citation>
    <scope>NUCLEOTIDE SEQUENCE</scope>
    <source>
        <strain evidence="7 9">I ESC-2004</strain>
    </source>
</reference>
<dbReference type="STRING" id="283909.R7VKI8"/>
<dbReference type="GO" id="GO:0001732">
    <property type="term" value="P:formation of cytoplasmic translation initiation complex"/>
    <property type="evidence" value="ECO:0007669"/>
    <property type="project" value="UniProtKB-UniRule"/>
</dbReference>
<comment type="function">
    <text evidence="5">Component of the eukaryotic translation initiation factor 3 (eIF-3) complex, which is involved in protein synthesis of a specialized repertoire of mRNAs and, together with other initiation factors, stimulates binding of mRNA and methionyl-tRNAi to the 40S ribosome. The eIF-3 complex specifically targets and initiates translation of a subset of mRNAs involved in cell proliferation.</text>
</comment>
<dbReference type="Gene3D" id="3.40.140.10">
    <property type="entry name" value="Cytidine Deaminase, domain 2"/>
    <property type="match status" value="1"/>
</dbReference>
<dbReference type="OrthoDB" id="25498at2759"/>
<reference evidence="8" key="3">
    <citation type="submission" date="2015-06" db="UniProtKB">
        <authorList>
            <consortium name="EnsemblMetazoa"/>
        </authorList>
    </citation>
    <scope>IDENTIFICATION</scope>
</reference>
<gene>
    <name evidence="7" type="ORF">CAPTEDRAFT_177448</name>
</gene>
<dbReference type="InterPro" id="IPR027531">
    <property type="entry name" value="eIF3f"/>
</dbReference>
<dbReference type="GO" id="GO:0101005">
    <property type="term" value="F:deubiquitinase activity"/>
    <property type="evidence" value="ECO:0007669"/>
    <property type="project" value="UniProtKB-ARBA"/>
</dbReference>
<dbReference type="FunFam" id="3.40.140.10:FF:000014">
    <property type="entry name" value="Eukaryotic translation initiation factor 3 subunit F"/>
    <property type="match status" value="1"/>
</dbReference>
<feature type="domain" description="MPN" evidence="6">
    <location>
        <begin position="7"/>
        <end position="137"/>
    </location>
</feature>
<keyword evidence="1 5" id="KW-0963">Cytoplasm</keyword>
<comment type="function">
    <text evidence="4">Deubiquitinates activated NOTCH1, promoting its nuclear import, thereby acting as a positive regulator of Notch signaling.</text>
</comment>
<comment type="subcellular location">
    <subcellularLocation>
        <location evidence="5">Cytoplasm</location>
    </subcellularLocation>
</comment>
<dbReference type="PANTHER" id="PTHR10540">
    <property type="entry name" value="EUKARYOTIC TRANSLATION INITIATION FACTOR 3 SUBUNIT F-RELATED"/>
    <property type="match status" value="1"/>
</dbReference>
<accession>R7VKI8</accession>
<comment type="subunit">
    <text evidence="5">Component of the eukaryotic translation initiation factor 3 (eIF-3) complex.</text>
</comment>
<dbReference type="EnsemblMetazoa" id="CapteT177448">
    <property type="protein sequence ID" value="CapteP177448"/>
    <property type="gene ID" value="CapteG177448"/>
</dbReference>
<dbReference type="GO" id="GO:0016282">
    <property type="term" value="C:eukaryotic 43S preinitiation complex"/>
    <property type="evidence" value="ECO:0007669"/>
    <property type="project" value="UniProtKB-UniRule"/>
</dbReference>
<keyword evidence="2 5" id="KW-0396">Initiation factor</keyword>
<evidence type="ECO:0000259" key="6">
    <source>
        <dbReference type="PROSITE" id="PS50249"/>
    </source>
</evidence>
<dbReference type="FunCoup" id="R7VKI8">
    <property type="interactions" value="2104"/>
</dbReference>
<name>R7VKI8_CAPTE</name>
<protein>
    <recommendedName>
        <fullName evidence="5">Eukaryotic translation initiation factor 3 subunit F</fullName>
        <shortName evidence="5">eIF3f</shortName>
    </recommendedName>
    <alternativeName>
        <fullName evidence="5">Eukaryotic translation initiation factor 3 subunit 5</fullName>
    </alternativeName>
</protein>
<dbReference type="GO" id="GO:0008237">
    <property type="term" value="F:metallopeptidase activity"/>
    <property type="evidence" value="ECO:0007669"/>
    <property type="project" value="InterPro"/>
</dbReference>
<evidence type="ECO:0000256" key="1">
    <source>
        <dbReference type="ARBA" id="ARBA00022490"/>
    </source>
</evidence>
<dbReference type="GO" id="GO:0071541">
    <property type="term" value="C:eukaryotic translation initiation factor 3 complex, eIF3m"/>
    <property type="evidence" value="ECO:0007669"/>
    <property type="project" value="TreeGrafter"/>
</dbReference>
<comment type="similarity">
    <text evidence="5">Belongs to the eIF-3 subunit F family.</text>
</comment>
<dbReference type="EMBL" id="KB292914">
    <property type="protein sequence ID" value="ELU16800.1"/>
    <property type="molecule type" value="Genomic_DNA"/>
</dbReference>
<dbReference type="InterPro" id="IPR037518">
    <property type="entry name" value="MPN"/>
</dbReference>
<dbReference type="OMA" id="EYFVHFH"/>
<evidence type="ECO:0000256" key="2">
    <source>
        <dbReference type="ARBA" id="ARBA00022540"/>
    </source>
</evidence>
<dbReference type="PROSITE" id="PS50249">
    <property type="entry name" value="MPN"/>
    <property type="match status" value="1"/>
</dbReference>
<dbReference type="InterPro" id="IPR024969">
    <property type="entry name" value="EIF3F/CSN6-like_C"/>
</dbReference>